<keyword evidence="4 6" id="KW-1133">Transmembrane helix</keyword>
<comment type="subcellular location">
    <subcellularLocation>
        <location evidence="1">Cell membrane</location>
        <topology evidence="1">Multi-pass membrane protein</topology>
    </subcellularLocation>
</comment>
<evidence type="ECO:0000313" key="8">
    <source>
        <dbReference type="Proteomes" id="UP000005384"/>
    </source>
</evidence>
<organism evidence="7 8">
    <name type="scientific">Hungatella hathewayi WAL-18680</name>
    <dbReference type="NCBI Taxonomy" id="742737"/>
    <lineage>
        <taxon>Bacteria</taxon>
        <taxon>Bacillati</taxon>
        <taxon>Bacillota</taxon>
        <taxon>Clostridia</taxon>
        <taxon>Lachnospirales</taxon>
        <taxon>Lachnospiraceae</taxon>
        <taxon>Hungatella</taxon>
    </lineage>
</organism>
<accession>G5IMR4</accession>
<feature type="transmembrane region" description="Helical" evidence="6">
    <location>
        <begin position="198"/>
        <end position="217"/>
    </location>
</feature>
<dbReference type="PANTHER" id="PTHR43370:SF1">
    <property type="entry name" value="GUANOSINE ABC TRANSPORTER PERMEASE PROTEIN NUPQ"/>
    <property type="match status" value="1"/>
</dbReference>
<dbReference type="EMBL" id="ADLN01000120">
    <property type="protein sequence ID" value="EHI57683.1"/>
    <property type="molecule type" value="Genomic_DNA"/>
</dbReference>
<dbReference type="PATRIC" id="fig|742737.3.peg.4780"/>
<dbReference type="Pfam" id="PF02653">
    <property type="entry name" value="BPD_transp_2"/>
    <property type="match status" value="1"/>
</dbReference>
<dbReference type="RefSeq" id="WP_006782780.1">
    <property type="nucleotide sequence ID" value="NZ_CP040506.1"/>
</dbReference>
<gene>
    <name evidence="7" type="ORF">HMPREF9473_04792</name>
</gene>
<feature type="transmembrane region" description="Helical" evidence="6">
    <location>
        <begin position="63"/>
        <end position="85"/>
    </location>
</feature>
<dbReference type="HOGENOM" id="CLU_040769_1_3_9"/>
<keyword evidence="8" id="KW-1185">Reference proteome</keyword>
<dbReference type="PANTHER" id="PTHR43370">
    <property type="entry name" value="SUGAR ABC TRANSPORTER INTEGRAL MEMBRANE PROTEIN-RELATED"/>
    <property type="match status" value="1"/>
</dbReference>
<evidence type="ECO:0008006" key="9">
    <source>
        <dbReference type="Google" id="ProtNLM"/>
    </source>
</evidence>
<feature type="transmembrane region" description="Helical" evidence="6">
    <location>
        <begin position="36"/>
        <end position="57"/>
    </location>
</feature>
<feature type="transmembrane region" description="Helical" evidence="6">
    <location>
        <begin position="6"/>
        <end position="24"/>
    </location>
</feature>
<dbReference type="InterPro" id="IPR001851">
    <property type="entry name" value="ABC_transp_permease"/>
</dbReference>
<feature type="transmembrane region" description="Helical" evidence="6">
    <location>
        <begin position="151"/>
        <end position="168"/>
    </location>
</feature>
<feature type="transmembrane region" description="Helical" evidence="6">
    <location>
        <begin position="92"/>
        <end position="110"/>
    </location>
</feature>
<name>G5IMR4_9FIRM</name>
<evidence type="ECO:0000256" key="1">
    <source>
        <dbReference type="ARBA" id="ARBA00004651"/>
    </source>
</evidence>
<evidence type="ECO:0000256" key="6">
    <source>
        <dbReference type="SAM" id="Phobius"/>
    </source>
</evidence>
<evidence type="ECO:0000313" key="7">
    <source>
        <dbReference type="EMBL" id="EHI57683.1"/>
    </source>
</evidence>
<dbReference type="CDD" id="cd06580">
    <property type="entry name" value="TM_PBP1_transp_TpRbsC_like"/>
    <property type="match status" value="1"/>
</dbReference>
<proteinExistence type="predicted"/>
<dbReference type="AlphaFoldDB" id="G5IMR4"/>
<dbReference type="GO" id="GO:0022857">
    <property type="term" value="F:transmembrane transporter activity"/>
    <property type="evidence" value="ECO:0007669"/>
    <property type="project" value="InterPro"/>
</dbReference>
<evidence type="ECO:0000256" key="5">
    <source>
        <dbReference type="ARBA" id="ARBA00023136"/>
    </source>
</evidence>
<reference evidence="7 8" key="1">
    <citation type="submission" date="2011-08" db="EMBL/GenBank/DDBJ databases">
        <title>The Genome Sequence of Clostridium hathewayi WAL-18680.</title>
        <authorList>
            <consortium name="The Broad Institute Genome Sequencing Platform"/>
            <person name="Earl A."/>
            <person name="Ward D."/>
            <person name="Feldgarden M."/>
            <person name="Gevers D."/>
            <person name="Finegold S.M."/>
            <person name="Summanen P.H."/>
            <person name="Molitoris D.R."/>
            <person name="Song M."/>
            <person name="Daigneault M."/>
            <person name="Allen-Vercoe E."/>
            <person name="Young S.K."/>
            <person name="Zeng Q."/>
            <person name="Gargeya S."/>
            <person name="Fitzgerald M."/>
            <person name="Haas B."/>
            <person name="Abouelleil A."/>
            <person name="Alvarado L."/>
            <person name="Arachchi H.M."/>
            <person name="Berlin A."/>
            <person name="Brown A."/>
            <person name="Chapman S.B."/>
            <person name="Chen Z."/>
            <person name="Dunbar C."/>
            <person name="Freedman E."/>
            <person name="Gearin G."/>
            <person name="Gellesch M."/>
            <person name="Goldberg J."/>
            <person name="Griggs A."/>
            <person name="Gujja S."/>
            <person name="Heiman D."/>
            <person name="Howarth C."/>
            <person name="Larson L."/>
            <person name="Lui A."/>
            <person name="MacDonald P.J.P."/>
            <person name="Montmayeur A."/>
            <person name="Murphy C."/>
            <person name="Neiman D."/>
            <person name="Pearson M."/>
            <person name="Priest M."/>
            <person name="Roberts A."/>
            <person name="Saif S."/>
            <person name="Shea T."/>
            <person name="Shenoy N."/>
            <person name="Sisk P."/>
            <person name="Stolte C."/>
            <person name="Sykes S."/>
            <person name="Wortman J."/>
            <person name="Nusbaum C."/>
            <person name="Birren B."/>
        </authorList>
    </citation>
    <scope>NUCLEOTIDE SEQUENCE [LARGE SCALE GENOMIC DNA]</scope>
    <source>
        <strain evidence="7 8">WAL-18680</strain>
    </source>
</reference>
<keyword evidence="2" id="KW-1003">Cell membrane</keyword>
<keyword evidence="3 6" id="KW-0812">Transmembrane</keyword>
<dbReference type="OrthoDB" id="9792579at2"/>
<feature type="transmembrane region" description="Helical" evidence="6">
    <location>
        <begin position="275"/>
        <end position="295"/>
    </location>
</feature>
<evidence type="ECO:0000256" key="4">
    <source>
        <dbReference type="ARBA" id="ARBA00022989"/>
    </source>
</evidence>
<protein>
    <recommendedName>
        <fullName evidence="9">ABC transporter permease</fullName>
    </recommendedName>
</protein>
<keyword evidence="5 6" id="KW-0472">Membrane</keyword>
<sequence>MFELFLGPLVMAATVRLTIPVLFVAMGGAFGHKASVLNIGLESFMAFSAFFAMYGSYLFESAWMGLLFGVISATLASCVFAVFVLYFKSNPVVIGIALNLAGWGATSFLLDALLHTRGVFIDARIKSFPSIHIPVLKDIPYLGQVFSGQNILVYLAVLVVALSYVIMYKTPFGLRLRGVGIKSVAAQTVGVNSNKYQWIAILLGGMLSGVGGAFLTIGGSSMFTENISAGKGFLALAAIMVGDGNPMKTALACLVFGYTQALSVTLQSMGLPSQIVISVPYLITIIIMFVSAVVMKYRYKFVKNC</sequence>
<dbReference type="Proteomes" id="UP000005384">
    <property type="component" value="Unassembled WGS sequence"/>
</dbReference>
<comment type="caution">
    <text evidence="7">The sequence shown here is derived from an EMBL/GenBank/DDBJ whole genome shotgun (WGS) entry which is preliminary data.</text>
</comment>
<evidence type="ECO:0000256" key="3">
    <source>
        <dbReference type="ARBA" id="ARBA00022692"/>
    </source>
</evidence>
<evidence type="ECO:0000256" key="2">
    <source>
        <dbReference type="ARBA" id="ARBA00022475"/>
    </source>
</evidence>
<dbReference type="GO" id="GO:0005886">
    <property type="term" value="C:plasma membrane"/>
    <property type="evidence" value="ECO:0007669"/>
    <property type="project" value="UniProtKB-SubCell"/>
</dbReference>